<dbReference type="Pfam" id="PF02330">
    <property type="entry name" value="MAM33"/>
    <property type="match status" value="1"/>
</dbReference>
<evidence type="ECO:0000313" key="3">
    <source>
        <dbReference type="Proteomes" id="UP000036987"/>
    </source>
</evidence>
<proteinExistence type="predicted"/>
<dbReference type="GO" id="GO:0005759">
    <property type="term" value="C:mitochondrial matrix"/>
    <property type="evidence" value="ECO:0007669"/>
    <property type="project" value="InterPro"/>
</dbReference>
<keyword evidence="3" id="KW-1185">Reference proteome</keyword>
<dbReference type="OMA" id="RWLNNVK"/>
<dbReference type="Gene3D" id="3.10.280.10">
    <property type="entry name" value="Mitochondrial glycoprotein"/>
    <property type="match status" value="1"/>
</dbReference>
<dbReference type="STRING" id="29655.A0A0K9PCM0"/>
<organism evidence="2 3">
    <name type="scientific">Zostera marina</name>
    <name type="common">Eelgrass</name>
    <dbReference type="NCBI Taxonomy" id="29655"/>
    <lineage>
        <taxon>Eukaryota</taxon>
        <taxon>Viridiplantae</taxon>
        <taxon>Streptophyta</taxon>
        <taxon>Embryophyta</taxon>
        <taxon>Tracheophyta</taxon>
        <taxon>Spermatophyta</taxon>
        <taxon>Magnoliopsida</taxon>
        <taxon>Liliopsida</taxon>
        <taxon>Zosteraceae</taxon>
        <taxon>Zostera</taxon>
    </lineage>
</organism>
<reference evidence="3" key="1">
    <citation type="journal article" date="2016" name="Nature">
        <title>The genome of the seagrass Zostera marina reveals angiosperm adaptation to the sea.</title>
        <authorList>
            <person name="Olsen J.L."/>
            <person name="Rouze P."/>
            <person name="Verhelst B."/>
            <person name="Lin Y.-C."/>
            <person name="Bayer T."/>
            <person name="Collen J."/>
            <person name="Dattolo E."/>
            <person name="De Paoli E."/>
            <person name="Dittami S."/>
            <person name="Maumus F."/>
            <person name="Michel G."/>
            <person name="Kersting A."/>
            <person name="Lauritano C."/>
            <person name="Lohaus R."/>
            <person name="Toepel M."/>
            <person name="Tonon T."/>
            <person name="Vanneste K."/>
            <person name="Amirebrahimi M."/>
            <person name="Brakel J."/>
            <person name="Bostroem C."/>
            <person name="Chovatia M."/>
            <person name="Grimwood J."/>
            <person name="Jenkins J.W."/>
            <person name="Jueterbock A."/>
            <person name="Mraz A."/>
            <person name="Stam W.T."/>
            <person name="Tice H."/>
            <person name="Bornberg-Bauer E."/>
            <person name="Green P.J."/>
            <person name="Pearson G.A."/>
            <person name="Procaccini G."/>
            <person name="Duarte C.M."/>
            <person name="Schmutz J."/>
            <person name="Reusch T.B.H."/>
            <person name="Van de Peer Y."/>
        </authorList>
    </citation>
    <scope>NUCLEOTIDE SEQUENCE [LARGE SCALE GENOMIC DNA]</scope>
    <source>
        <strain evidence="3">cv. Finnish</strain>
    </source>
</reference>
<dbReference type="InterPro" id="IPR036561">
    <property type="entry name" value="MAM33_sf"/>
</dbReference>
<evidence type="ECO:0000256" key="1">
    <source>
        <dbReference type="SAM" id="MobiDB-lite"/>
    </source>
</evidence>
<sequence length="265" mass="29361">MTMGFAATIIRKSSSLTARFLSGVRAAHCVSSPCLFPLLRVGSGKCNDMIRSGSRRFEGFGSFRFFSVASDSSLLGAIDAEIQCAVESEDHDQVSEIPDKFPFEIKDDEGKSSVVLTRNFHGENIEVVVSMPGIVSGEYEGVDEDQDDNNGQQEDPTQSSLPLIVKVSKGDGPGLEFSCTAFADEITIDALSVRHQDDGDEEEDLAYEGPEFSDLDENLQKAFHKYLEIRGISPSTTNFLHEYMINKDSREYLIWMKDLKKFIGN</sequence>
<dbReference type="EMBL" id="LFYR01000958">
    <property type="protein sequence ID" value="KMZ66701.1"/>
    <property type="molecule type" value="Genomic_DNA"/>
</dbReference>
<name>A0A0K9PCM0_ZOSMR</name>
<dbReference type="FunFam" id="3.10.280.10:FF:000002">
    <property type="entry name" value="Mitochondrial glycoprotein family protein"/>
    <property type="match status" value="1"/>
</dbReference>
<dbReference type="OrthoDB" id="278212at2759"/>
<feature type="region of interest" description="Disordered" evidence="1">
    <location>
        <begin position="138"/>
        <end position="161"/>
    </location>
</feature>
<comment type="caution">
    <text evidence="2">The sequence shown here is derived from an EMBL/GenBank/DDBJ whole genome shotgun (WGS) entry which is preliminary data.</text>
</comment>
<dbReference type="Proteomes" id="UP000036987">
    <property type="component" value="Unassembled WGS sequence"/>
</dbReference>
<protein>
    <submittedName>
        <fullName evidence="2">Mam33-like mitochondrial acidic matrix protein</fullName>
    </submittedName>
</protein>
<dbReference type="InterPro" id="IPR003428">
    <property type="entry name" value="MAM33"/>
</dbReference>
<dbReference type="SUPFAM" id="SSF54529">
    <property type="entry name" value="Mitochondrial glycoprotein MAM33-like"/>
    <property type="match status" value="1"/>
</dbReference>
<dbReference type="PANTHER" id="PTHR10826:SF41">
    <property type="entry name" value="MITOCHONDRIAL GLYCOPROTEIN FAMILY PROTEIN"/>
    <property type="match status" value="1"/>
</dbReference>
<dbReference type="AlphaFoldDB" id="A0A0K9PCM0"/>
<accession>A0A0K9PCM0</accession>
<dbReference type="PANTHER" id="PTHR10826">
    <property type="entry name" value="COMPLEMENT COMPONENT 1"/>
    <property type="match status" value="1"/>
</dbReference>
<gene>
    <name evidence="2" type="ORF">ZOSMA_28G00600</name>
</gene>
<evidence type="ECO:0000313" key="2">
    <source>
        <dbReference type="EMBL" id="KMZ66701.1"/>
    </source>
</evidence>